<proteinExistence type="predicted"/>
<organism evidence="2 3">
    <name type="scientific">Candidatus Nitrosotenuis uzonensis</name>
    <dbReference type="NCBI Taxonomy" id="1407055"/>
    <lineage>
        <taxon>Archaea</taxon>
        <taxon>Nitrososphaerota</taxon>
        <taxon>Candidatus Nitrosotenuis</taxon>
    </lineage>
</organism>
<dbReference type="Proteomes" id="UP000655759">
    <property type="component" value="Unassembled WGS sequence"/>
</dbReference>
<keyword evidence="1" id="KW-0812">Transmembrane</keyword>
<feature type="transmembrane region" description="Helical" evidence="1">
    <location>
        <begin position="5"/>
        <end position="25"/>
    </location>
</feature>
<gene>
    <name evidence="2" type="ORF">NUZ5A_20148</name>
</gene>
<dbReference type="EMBL" id="CAJNAQ010000002">
    <property type="protein sequence ID" value="CAE6486483.1"/>
    <property type="molecule type" value="Genomic_DNA"/>
</dbReference>
<sequence>MLWRILSGIAGGCGLGAFFIGWASHILGKTIWLATEFWFYDAIASGVFAILFLVWGAVAEKEKIVEV</sequence>
<keyword evidence="1" id="KW-0472">Membrane</keyword>
<comment type="caution">
    <text evidence="2">The sequence shown here is derived from an EMBL/GenBank/DDBJ whole genome shotgun (WGS) entry which is preliminary data.</text>
</comment>
<evidence type="ECO:0000313" key="3">
    <source>
        <dbReference type="Proteomes" id="UP000655759"/>
    </source>
</evidence>
<keyword evidence="1" id="KW-1133">Transmembrane helix</keyword>
<accession>A0A812EU34</accession>
<protein>
    <submittedName>
        <fullName evidence="2">Uncharacterized protein</fullName>
    </submittedName>
</protein>
<evidence type="ECO:0000256" key="1">
    <source>
        <dbReference type="SAM" id="Phobius"/>
    </source>
</evidence>
<feature type="transmembrane region" description="Helical" evidence="1">
    <location>
        <begin position="37"/>
        <end position="58"/>
    </location>
</feature>
<evidence type="ECO:0000313" key="2">
    <source>
        <dbReference type="EMBL" id="CAE6486483.1"/>
    </source>
</evidence>
<name>A0A812EU34_9ARCH</name>
<dbReference type="AlphaFoldDB" id="A0A812EU34"/>
<reference evidence="2" key="1">
    <citation type="submission" date="2021-02" db="EMBL/GenBank/DDBJ databases">
        <authorList>
            <person name="Han P."/>
        </authorList>
    </citation>
    <scope>NUCLEOTIDE SEQUENCE</scope>
    <source>
        <strain evidence="2">Candidatus Nitrosotenuis uzonensis 5A</strain>
    </source>
</reference>